<evidence type="ECO:0000313" key="5">
    <source>
        <dbReference type="Proteomes" id="UP000288547"/>
    </source>
</evidence>
<feature type="transmembrane region" description="Helical" evidence="2">
    <location>
        <begin position="241"/>
        <end position="260"/>
    </location>
</feature>
<dbReference type="PANTHER" id="PTHR42736">
    <property type="entry name" value="PROTEIN-GLUTAMINE GAMMA-GLUTAMYLTRANSFERASE"/>
    <property type="match status" value="1"/>
</dbReference>
<feature type="region of interest" description="Disordered" evidence="1">
    <location>
        <begin position="833"/>
        <end position="859"/>
    </location>
</feature>
<feature type="transmembrane region" description="Helical" evidence="2">
    <location>
        <begin position="148"/>
        <end position="167"/>
    </location>
</feature>
<feature type="region of interest" description="Disordered" evidence="1">
    <location>
        <begin position="1"/>
        <end position="64"/>
    </location>
</feature>
<feature type="compositionally biased region" description="Low complexity" evidence="1">
    <location>
        <begin position="635"/>
        <end position="646"/>
    </location>
</feature>
<keyword evidence="5" id="KW-1185">Reference proteome</keyword>
<feature type="transmembrane region" description="Helical" evidence="2">
    <location>
        <begin position="281"/>
        <end position="302"/>
    </location>
</feature>
<feature type="transmembrane region" description="Helical" evidence="2">
    <location>
        <begin position="75"/>
        <end position="108"/>
    </location>
</feature>
<evidence type="ECO:0000259" key="3">
    <source>
        <dbReference type="SMART" id="SM00460"/>
    </source>
</evidence>
<keyword evidence="2" id="KW-0812">Transmembrane</keyword>
<keyword evidence="2" id="KW-1133">Transmembrane helix</keyword>
<dbReference type="EMBL" id="RZNB01000004">
    <property type="protein sequence ID" value="RWZ50020.1"/>
    <property type="molecule type" value="Genomic_DNA"/>
</dbReference>
<comment type="caution">
    <text evidence="4">The sequence shown here is derived from an EMBL/GenBank/DDBJ whole genome shotgun (WGS) entry which is preliminary data.</text>
</comment>
<dbReference type="AlphaFoldDB" id="A0A444PRX1"/>
<dbReference type="SMART" id="SM00460">
    <property type="entry name" value="TGc"/>
    <property type="match status" value="1"/>
</dbReference>
<feature type="domain" description="Transglutaminase-like" evidence="3">
    <location>
        <begin position="552"/>
        <end position="622"/>
    </location>
</feature>
<evidence type="ECO:0000313" key="4">
    <source>
        <dbReference type="EMBL" id="RWZ50020.1"/>
    </source>
</evidence>
<protein>
    <submittedName>
        <fullName evidence="4">Transglutaminase domain-containing protein</fullName>
    </submittedName>
</protein>
<dbReference type="Gene3D" id="3.10.620.30">
    <property type="match status" value="1"/>
</dbReference>
<feature type="transmembrane region" description="Helical" evidence="2">
    <location>
        <begin position="215"/>
        <end position="235"/>
    </location>
</feature>
<dbReference type="InterPro" id="IPR002931">
    <property type="entry name" value="Transglutaminase-like"/>
</dbReference>
<dbReference type="SUPFAM" id="SSF54001">
    <property type="entry name" value="Cysteine proteinases"/>
    <property type="match status" value="1"/>
</dbReference>
<dbReference type="PANTHER" id="PTHR42736:SF1">
    <property type="entry name" value="PROTEIN-GLUTAMINE GAMMA-GLUTAMYLTRANSFERASE"/>
    <property type="match status" value="1"/>
</dbReference>
<feature type="transmembrane region" description="Helical" evidence="2">
    <location>
        <begin position="187"/>
        <end position="208"/>
    </location>
</feature>
<reference evidence="4 5" key="1">
    <citation type="submission" date="2018-12" db="EMBL/GenBank/DDBJ databases">
        <authorList>
            <person name="Li F."/>
        </authorList>
    </citation>
    <scope>NUCLEOTIDE SEQUENCE [LARGE SCALE GENOMIC DNA]</scope>
    <source>
        <strain evidence="4 5">11W25H-1</strain>
    </source>
</reference>
<feature type="transmembrane region" description="Helical" evidence="2">
    <location>
        <begin position="679"/>
        <end position="704"/>
    </location>
</feature>
<feature type="region of interest" description="Disordered" evidence="1">
    <location>
        <begin position="619"/>
        <end position="669"/>
    </location>
</feature>
<gene>
    <name evidence="4" type="ORF">ELQ90_11795</name>
</gene>
<dbReference type="OrthoDB" id="3651060at2"/>
<organism evidence="4 5">
    <name type="scientific">Labedella phragmitis</name>
    <dbReference type="NCBI Taxonomy" id="2498849"/>
    <lineage>
        <taxon>Bacteria</taxon>
        <taxon>Bacillati</taxon>
        <taxon>Actinomycetota</taxon>
        <taxon>Actinomycetes</taxon>
        <taxon>Micrococcales</taxon>
        <taxon>Microbacteriaceae</taxon>
        <taxon>Labedella</taxon>
    </lineage>
</organism>
<dbReference type="InterPro" id="IPR038765">
    <property type="entry name" value="Papain-like_cys_pep_sf"/>
</dbReference>
<keyword evidence="2" id="KW-0472">Membrane</keyword>
<evidence type="ECO:0000256" key="2">
    <source>
        <dbReference type="SAM" id="Phobius"/>
    </source>
</evidence>
<dbReference type="InterPro" id="IPR052901">
    <property type="entry name" value="Bact_TGase-like"/>
</dbReference>
<accession>A0A444PRX1</accession>
<sequence length="859" mass="91199">MSGQGMSGQGSNPQGANPQGAAEPGLRDGLADTATATRRGARRDARRATSRSSRGWGGPRSGLAASADRRSLIDLGVVSLLLAIALLGFAPVLVGGWFLVAAVVGLLVGVAAGWLSRVLGLSAILTALLALVLYFLLGTPAAIPGQAILGVLPSLGSLRGLAVGAVFGWRDVLTLSAPAAAPDYLLVLPYVSAWLTGLVTAVLALRWVPRGSRSLGRVSVLLIAPVVLYIVTVVLGTDDPFLAAVRGTAFAVVALVWLGWRNPFGRNASLQDRSTLARRKLVGTAVIVAAAVAAGAVGTAAVEAPVAESRFVLREVVQPPFDPVDYPSPLAGFRNYTADLDETILFTVDGLVPGDQLRLATMDTYTGRLWDVAGVDVATNGSGSFRLVGGEFPEPDLFTRADERSLDVTVQGYTGVWLPGVGAPSRLELAGADTERTESVRFNAATSTTVLMSRLSEGDEYTLTSGMQAVPSDDALQSVEPAQIAMPPIVDSPDVVTAKMAEYIADAQTPIEQVRAIETALHTNGFLSHGLASDSVPSRAGHGADRIEELFTRNQMIGDQEQFAAAMALMVRQLGFPARVVMGFAPENIVEGQPTEVMGGDVTAWVEVPFEGVGWIPFYPTPDETEIPQDQNPKPQTEPQPQVRQPPRVEKKQEDLLTSVDTDDGEDEEKDDAFVFPAWIAHTAIGVATPLLILGLWMLVIALLKSARRRRRRRAAEGHERAVGAWDELVDGHAELGFAVPPNQTRIATASSFAAQRSRRSRDHEGAATDPAVMRSLRDIAARADEAVFAGGEAPVGDVDVLWQGARREVAAAGRGVGWWRRLRSRLRISRAGGSRSSRAVTDGRRRRGAERRVAAGSS</sequence>
<proteinExistence type="predicted"/>
<dbReference type="Proteomes" id="UP000288547">
    <property type="component" value="Unassembled WGS sequence"/>
</dbReference>
<feature type="transmembrane region" description="Helical" evidence="2">
    <location>
        <begin position="114"/>
        <end position="136"/>
    </location>
</feature>
<dbReference type="RefSeq" id="WP_128495474.1">
    <property type="nucleotide sequence ID" value="NZ_RZNB01000004.1"/>
</dbReference>
<name>A0A444PRX1_9MICO</name>
<dbReference type="Pfam" id="PF01841">
    <property type="entry name" value="Transglut_core"/>
    <property type="match status" value="1"/>
</dbReference>
<evidence type="ECO:0000256" key="1">
    <source>
        <dbReference type="SAM" id="MobiDB-lite"/>
    </source>
</evidence>
<feature type="region of interest" description="Disordered" evidence="1">
    <location>
        <begin position="751"/>
        <end position="770"/>
    </location>
</feature>